<keyword evidence="1" id="KW-0175">Coiled coil</keyword>
<protein>
    <submittedName>
        <fullName evidence="3">Uncharacterized protein</fullName>
    </submittedName>
</protein>
<dbReference type="AlphaFoldDB" id="A0A1U7LGY5"/>
<dbReference type="EMBL" id="LXFE01004245">
    <property type="protein sequence ID" value="OLL21791.1"/>
    <property type="molecule type" value="Genomic_DNA"/>
</dbReference>
<proteinExistence type="predicted"/>
<accession>A0A1U7LGY5</accession>
<comment type="caution">
    <text evidence="3">The sequence shown here is derived from an EMBL/GenBank/DDBJ whole genome shotgun (WGS) entry which is preliminary data.</text>
</comment>
<feature type="compositionally biased region" description="Polar residues" evidence="2">
    <location>
        <begin position="20"/>
        <end position="37"/>
    </location>
</feature>
<name>A0A1U7LGY5_NEOID</name>
<keyword evidence="4" id="KW-1185">Reference proteome</keyword>
<evidence type="ECO:0000256" key="1">
    <source>
        <dbReference type="SAM" id="Coils"/>
    </source>
</evidence>
<feature type="coiled-coil region" evidence="1">
    <location>
        <begin position="66"/>
        <end position="93"/>
    </location>
</feature>
<reference evidence="3 4" key="1">
    <citation type="submission" date="2016-04" db="EMBL/GenBank/DDBJ databases">
        <title>Evolutionary innovation and constraint leading to complex multicellularity in the Ascomycota.</title>
        <authorList>
            <person name="Cisse O."/>
            <person name="Nguyen A."/>
            <person name="Hewitt D.A."/>
            <person name="Jedd G."/>
            <person name="Stajich J.E."/>
        </authorList>
    </citation>
    <scope>NUCLEOTIDE SEQUENCE [LARGE SCALE GENOMIC DNA]</scope>
    <source>
        <strain evidence="3 4">DAH-3</strain>
    </source>
</reference>
<evidence type="ECO:0000313" key="4">
    <source>
        <dbReference type="Proteomes" id="UP000186594"/>
    </source>
</evidence>
<dbReference type="Proteomes" id="UP000186594">
    <property type="component" value="Unassembled WGS sequence"/>
</dbReference>
<evidence type="ECO:0000313" key="3">
    <source>
        <dbReference type="EMBL" id="OLL21791.1"/>
    </source>
</evidence>
<feature type="region of interest" description="Disordered" evidence="2">
    <location>
        <begin position="20"/>
        <end position="53"/>
    </location>
</feature>
<organism evidence="3 4">
    <name type="scientific">Neolecta irregularis (strain DAH-3)</name>
    <dbReference type="NCBI Taxonomy" id="1198029"/>
    <lineage>
        <taxon>Eukaryota</taxon>
        <taxon>Fungi</taxon>
        <taxon>Dikarya</taxon>
        <taxon>Ascomycota</taxon>
        <taxon>Taphrinomycotina</taxon>
        <taxon>Neolectales</taxon>
        <taxon>Neolectaceae</taxon>
        <taxon>Neolecta</taxon>
    </lineage>
</organism>
<gene>
    <name evidence="3" type="ORF">NEOLI_000973</name>
</gene>
<sequence length="251" mass="28834">MPETNIFSLFTLHDNLEQSQFEQTDSSQEMSQSSQLAISGESDWSEPISPPVSKISSKRRTRLAIITALQQQNEDLRKENSEMRAVAVHLRRRILYLETDLGVLSHKLQTHSKRYNHLRKLYFQQETTTRYQNLPHLDELQLPMPSLSSRPIRRFSTSALHLRGGHQDFDHWYEKSAVKLSEPVLSPEPGIPIDTPQLPLDPWRFPIVECSKRHRKNMGLALLNIWGGHPNDPSCEPEDTQDDCSCALGCL</sequence>
<evidence type="ECO:0000256" key="2">
    <source>
        <dbReference type="SAM" id="MobiDB-lite"/>
    </source>
</evidence>